<dbReference type="Pfam" id="PF22384">
    <property type="entry name" value="PBP2_Ca3427_like"/>
    <property type="match status" value="1"/>
</dbReference>
<dbReference type="RefSeq" id="XP_037142059.1">
    <property type="nucleotide sequence ID" value="XM_037286164.1"/>
</dbReference>
<dbReference type="InterPro" id="IPR054364">
    <property type="entry name" value="Ca3427-like_PBP2"/>
</dbReference>
<sequence length="298" mass="33850">MSILRVGYIPEHFSTPIQFARLNGYFKEQGTTVELIEYPSGSGHLISSLNADEIDIAVGLTEAFVRGIADTANPKDLKYEIVGTYVNSPLNWAVSTGVDRDDINSLKDLQNGKMGVSRIGSGSYVMSFVLAADQGFEEPFQEFPVCHTFQQLRKRANDGSCDAFMWEYYTTKKYYESPKELKMVGNIYTPWPSWVIVRNKKQDNKCTLAFTKAIDLGIEYFNKYPQDAIDYIHKNLDYSEADAREWLKTVEFNTSGCHNFLNSDQVILKTLGILRSANVLQLDDVQQEENMKYGIAQF</sequence>
<evidence type="ECO:0000256" key="3">
    <source>
        <dbReference type="ARBA" id="ARBA00022729"/>
    </source>
</evidence>
<dbReference type="EMBL" id="CP058604">
    <property type="protein sequence ID" value="QLG70331.1"/>
    <property type="molecule type" value="Genomic_DNA"/>
</dbReference>
<proteinExistence type="inferred from homology"/>
<organism evidence="5 6">
    <name type="scientific">Zygotorulaspora mrakii</name>
    <name type="common">Zygosaccharomyces mrakii</name>
    <dbReference type="NCBI Taxonomy" id="42260"/>
    <lineage>
        <taxon>Eukaryota</taxon>
        <taxon>Fungi</taxon>
        <taxon>Dikarya</taxon>
        <taxon>Ascomycota</taxon>
        <taxon>Saccharomycotina</taxon>
        <taxon>Saccharomycetes</taxon>
        <taxon>Saccharomycetales</taxon>
        <taxon>Saccharomycetaceae</taxon>
        <taxon>Zygotorulaspora</taxon>
    </lineage>
</organism>
<dbReference type="GeneID" id="59233967"/>
<feature type="domain" description="Ca3427-like PBP 2" evidence="4">
    <location>
        <begin position="92"/>
        <end position="187"/>
    </location>
</feature>
<evidence type="ECO:0000313" key="6">
    <source>
        <dbReference type="Proteomes" id="UP000509704"/>
    </source>
</evidence>
<dbReference type="PANTHER" id="PTHR30024:SF47">
    <property type="entry name" value="TAURINE-BINDING PERIPLASMIC PROTEIN"/>
    <property type="match status" value="1"/>
</dbReference>
<keyword evidence="6" id="KW-1185">Reference proteome</keyword>
<dbReference type="GO" id="GO:0042597">
    <property type="term" value="C:periplasmic space"/>
    <property type="evidence" value="ECO:0007669"/>
    <property type="project" value="UniProtKB-SubCell"/>
</dbReference>
<evidence type="ECO:0000256" key="1">
    <source>
        <dbReference type="ARBA" id="ARBA00004418"/>
    </source>
</evidence>
<evidence type="ECO:0000313" key="5">
    <source>
        <dbReference type="EMBL" id="QLG70331.1"/>
    </source>
</evidence>
<name>A0A7H9AVU1_ZYGMR</name>
<evidence type="ECO:0000256" key="2">
    <source>
        <dbReference type="ARBA" id="ARBA00010742"/>
    </source>
</evidence>
<dbReference type="Proteomes" id="UP000509704">
    <property type="component" value="Chromosome 1"/>
</dbReference>
<comment type="similarity">
    <text evidence="2">Belongs to the bacterial solute-binding protein SsuA/TauA family.</text>
</comment>
<dbReference type="Gene3D" id="3.40.190.10">
    <property type="entry name" value="Periplasmic binding protein-like II"/>
    <property type="match status" value="2"/>
</dbReference>
<dbReference type="SUPFAM" id="SSF53850">
    <property type="entry name" value="Periplasmic binding protein-like II"/>
    <property type="match status" value="1"/>
</dbReference>
<dbReference type="AlphaFoldDB" id="A0A7H9AVU1"/>
<dbReference type="CDD" id="cd13637">
    <property type="entry name" value="PBP2_Ca3427_like"/>
    <property type="match status" value="1"/>
</dbReference>
<protein>
    <recommendedName>
        <fullName evidence="4">Ca3427-like PBP 2 domain-containing protein</fullName>
    </recommendedName>
</protein>
<evidence type="ECO:0000259" key="4">
    <source>
        <dbReference type="Pfam" id="PF22384"/>
    </source>
</evidence>
<gene>
    <name evidence="5" type="ORF">HG535_0A02690</name>
</gene>
<accession>A0A7H9AVU1</accession>
<reference evidence="5 6" key="1">
    <citation type="submission" date="2020-07" db="EMBL/GenBank/DDBJ databases">
        <title>The yeast mating-type switching endonuclease HO is a domesticated member of an unorthodox homing genetic element family.</title>
        <authorList>
            <person name="Coughlan A.Y."/>
            <person name="Lombardi L."/>
            <person name="Braun-Galleani S."/>
            <person name="Martos A.R."/>
            <person name="Galeote V."/>
            <person name="Bigey F."/>
            <person name="Dequin S."/>
            <person name="Byrne K.P."/>
            <person name="Wolfe K.H."/>
        </authorList>
    </citation>
    <scope>NUCLEOTIDE SEQUENCE [LARGE SCALE GENOMIC DNA]</scope>
    <source>
        <strain evidence="5 6">NRRL Y-6702</strain>
    </source>
</reference>
<keyword evidence="3" id="KW-0732">Signal</keyword>
<dbReference type="PANTHER" id="PTHR30024">
    <property type="entry name" value="ALIPHATIC SULFONATES-BINDING PROTEIN-RELATED"/>
    <property type="match status" value="1"/>
</dbReference>
<comment type="subcellular location">
    <subcellularLocation>
        <location evidence="1">Periplasm</location>
    </subcellularLocation>
</comment>
<dbReference type="KEGG" id="zmk:HG535_0A02690"/>
<dbReference type="OrthoDB" id="1363at2759"/>